<dbReference type="AlphaFoldDB" id="A0A1G7GJN7"/>
<keyword evidence="2 5" id="KW-0812">Transmembrane</keyword>
<evidence type="ECO:0000256" key="1">
    <source>
        <dbReference type="ARBA" id="ARBA00004127"/>
    </source>
</evidence>
<dbReference type="EMBL" id="FNAY01000004">
    <property type="protein sequence ID" value="SDE88340.1"/>
    <property type="molecule type" value="Genomic_DNA"/>
</dbReference>
<feature type="transmembrane region" description="Helical" evidence="5">
    <location>
        <begin position="43"/>
        <end position="62"/>
    </location>
</feature>
<sequence length="151" mass="16591">MTVKNALREIDLPPLWLALFAAAVWAVGWALPLPIPFSHPVGYALVLCGFVLTMVAAAQMVLARTPLIPRRKPGRLVTGGVFALSRNPIYLADALILAGLVLVWDAALAAPLVPAFMALITRRYIRGEEVAIATLFGPEYQAYRTRTRRWL</sequence>
<accession>A0A1G7GJN7</accession>
<keyword evidence="6" id="KW-0489">Methyltransferase</keyword>
<organism evidence="6 7">
    <name type="scientific">Rhodobacter capsulatus</name>
    <name type="common">Rhodopseudomonas capsulata</name>
    <dbReference type="NCBI Taxonomy" id="1061"/>
    <lineage>
        <taxon>Bacteria</taxon>
        <taxon>Pseudomonadati</taxon>
        <taxon>Pseudomonadota</taxon>
        <taxon>Alphaproteobacteria</taxon>
        <taxon>Rhodobacterales</taxon>
        <taxon>Rhodobacter group</taxon>
        <taxon>Rhodobacter</taxon>
    </lineage>
</organism>
<keyword evidence="6" id="KW-0808">Transferase</keyword>
<name>A0A1G7GJN7_RHOCA</name>
<feature type="transmembrane region" description="Helical" evidence="5">
    <location>
        <begin position="97"/>
        <end position="120"/>
    </location>
</feature>
<dbReference type="RefSeq" id="WP_139182397.1">
    <property type="nucleotide sequence ID" value="NZ_CP119563.1"/>
</dbReference>
<dbReference type="GO" id="GO:0012505">
    <property type="term" value="C:endomembrane system"/>
    <property type="evidence" value="ECO:0007669"/>
    <property type="project" value="UniProtKB-SubCell"/>
</dbReference>
<dbReference type="Pfam" id="PF04191">
    <property type="entry name" value="PEMT"/>
    <property type="match status" value="1"/>
</dbReference>
<dbReference type="Proteomes" id="UP000183812">
    <property type="component" value="Unassembled WGS sequence"/>
</dbReference>
<dbReference type="InterPro" id="IPR007318">
    <property type="entry name" value="Phopholipid_MeTrfase"/>
</dbReference>
<evidence type="ECO:0000256" key="5">
    <source>
        <dbReference type="SAM" id="Phobius"/>
    </source>
</evidence>
<dbReference type="GO" id="GO:0032259">
    <property type="term" value="P:methylation"/>
    <property type="evidence" value="ECO:0007669"/>
    <property type="project" value="UniProtKB-KW"/>
</dbReference>
<evidence type="ECO:0000256" key="2">
    <source>
        <dbReference type="ARBA" id="ARBA00022692"/>
    </source>
</evidence>
<evidence type="ECO:0000256" key="3">
    <source>
        <dbReference type="ARBA" id="ARBA00022989"/>
    </source>
</evidence>
<feature type="transmembrane region" description="Helical" evidence="5">
    <location>
        <begin position="12"/>
        <end position="31"/>
    </location>
</feature>
<comment type="subcellular location">
    <subcellularLocation>
        <location evidence="1">Endomembrane system</location>
        <topology evidence="1">Multi-pass membrane protein</topology>
    </subcellularLocation>
</comment>
<reference evidence="6 7" key="1">
    <citation type="submission" date="2016-10" db="EMBL/GenBank/DDBJ databases">
        <authorList>
            <person name="de Groot N.N."/>
        </authorList>
    </citation>
    <scope>NUCLEOTIDE SEQUENCE [LARGE SCALE GENOMIC DNA]</scope>
    <source>
        <strain evidence="7">DSM 938 / 37b4</strain>
    </source>
</reference>
<proteinExistence type="predicted"/>
<evidence type="ECO:0000313" key="6">
    <source>
        <dbReference type="EMBL" id="SDE88340.1"/>
    </source>
</evidence>
<keyword evidence="3 5" id="KW-1133">Transmembrane helix</keyword>
<evidence type="ECO:0000313" key="7">
    <source>
        <dbReference type="Proteomes" id="UP000183812"/>
    </source>
</evidence>
<dbReference type="Gene3D" id="1.20.120.1630">
    <property type="match status" value="1"/>
</dbReference>
<protein>
    <submittedName>
        <fullName evidence="6">Protein-S-isoprenylcysteine O-methyltransferase Ste14</fullName>
    </submittedName>
</protein>
<gene>
    <name evidence="6" type="ORF">SAMN04244550_01285</name>
</gene>
<dbReference type="GO" id="GO:0008168">
    <property type="term" value="F:methyltransferase activity"/>
    <property type="evidence" value="ECO:0007669"/>
    <property type="project" value="UniProtKB-KW"/>
</dbReference>
<evidence type="ECO:0000256" key="4">
    <source>
        <dbReference type="ARBA" id="ARBA00023136"/>
    </source>
</evidence>
<keyword evidence="4 5" id="KW-0472">Membrane</keyword>
<dbReference type="OrthoDB" id="9811969at2"/>